<dbReference type="SUPFAM" id="SSF109604">
    <property type="entry name" value="HD-domain/PDEase-like"/>
    <property type="match status" value="1"/>
</dbReference>
<dbReference type="InterPro" id="IPR003018">
    <property type="entry name" value="GAF"/>
</dbReference>
<evidence type="ECO:0000259" key="2">
    <source>
        <dbReference type="PROSITE" id="PS51832"/>
    </source>
</evidence>
<dbReference type="Pfam" id="PF13487">
    <property type="entry name" value="HD_5"/>
    <property type="match status" value="1"/>
</dbReference>
<dbReference type="InParanoid" id="A0A2S8SPD4"/>
<dbReference type="PANTHER" id="PTHR43155">
    <property type="entry name" value="CYCLIC DI-GMP PHOSPHODIESTERASE PA4108-RELATED"/>
    <property type="match status" value="1"/>
</dbReference>
<evidence type="ECO:0000313" key="3">
    <source>
        <dbReference type="EMBL" id="PQV62639.1"/>
    </source>
</evidence>
<dbReference type="InterPro" id="IPR029016">
    <property type="entry name" value="GAF-like_dom_sf"/>
</dbReference>
<proteinExistence type="predicted"/>
<dbReference type="Gene3D" id="1.10.3210.10">
    <property type="entry name" value="Hypothetical protein af1432"/>
    <property type="match status" value="1"/>
</dbReference>
<dbReference type="SUPFAM" id="SSF55781">
    <property type="entry name" value="GAF domain-like"/>
    <property type="match status" value="1"/>
</dbReference>
<name>A0A2S8SPD4_9BACT</name>
<sequence length="458" mass="50212">MKETSSAHPITISETPNSVEAIALAATESLRHSAARAHDAILALGTENQSLKRDLEKARAEIRLIQAKNEQLHEKNATLEQNCKDAGDKHAALHSDLQQEKANLHHEREENRALRNHIEDLHFDLLAEDLPSLALKMAMRLTGAEIGLFTQADGDDALARVGFENLEEFLIQAVYDYSRQTAQSEEPTVENDSKKLPDGAGLVNLAALPFAVKGEMRGVLLLANKRNGPFTDAECQILLAIGQHAGLAMENAKLHRQLLEAYTSTVAVLADAIEAKDAYTRGHCEGVSRISVEVARRLGVQDKALDAVRYAALLHDVGKIGIPDGILLKPGKLMPEEFSIIQKHSTIGRDLIGRVPALSHISDAILHHHERFDGSGYPDGLDGESIPLAARIICAVDAFDAMTSPRPYREAVEWVVAFEELQRCAGTQFDPHIVNIVTQVLRETETEPATEEEKAIQP</sequence>
<dbReference type="CDD" id="cd00077">
    <property type="entry name" value="HDc"/>
    <property type="match status" value="1"/>
</dbReference>
<feature type="domain" description="HD-GYP" evidence="2">
    <location>
        <begin position="258"/>
        <end position="453"/>
    </location>
</feature>
<gene>
    <name evidence="3" type="ORF">B1R32_12623</name>
</gene>
<dbReference type="OrthoDB" id="9804747at2"/>
<evidence type="ECO:0000256" key="1">
    <source>
        <dbReference type="SAM" id="Coils"/>
    </source>
</evidence>
<dbReference type="Gene3D" id="3.30.450.40">
    <property type="match status" value="1"/>
</dbReference>
<organism evidence="3 4">
    <name type="scientific">Abditibacterium utsteinense</name>
    <dbReference type="NCBI Taxonomy" id="1960156"/>
    <lineage>
        <taxon>Bacteria</taxon>
        <taxon>Pseudomonadati</taxon>
        <taxon>Abditibacteriota</taxon>
        <taxon>Abditibacteriia</taxon>
        <taxon>Abditibacteriales</taxon>
        <taxon>Abditibacteriaceae</taxon>
        <taxon>Abditibacterium</taxon>
    </lineage>
</organism>
<feature type="coiled-coil region" evidence="1">
    <location>
        <begin position="41"/>
        <end position="117"/>
    </location>
</feature>
<dbReference type="EMBL" id="NIGF01000026">
    <property type="protein sequence ID" value="PQV62639.1"/>
    <property type="molecule type" value="Genomic_DNA"/>
</dbReference>
<keyword evidence="4" id="KW-1185">Reference proteome</keyword>
<evidence type="ECO:0000313" key="4">
    <source>
        <dbReference type="Proteomes" id="UP000237684"/>
    </source>
</evidence>
<reference evidence="3 4" key="1">
    <citation type="journal article" date="2018" name="Syst. Appl. Microbiol.">
        <title>Abditibacterium utsteinense sp. nov., the first cultivated member of candidate phylum FBP, isolated from ice-free Antarctic soil samples.</title>
        <authorList>
            <person name="Tahon G."/>
            <person name="Tytgat B."/>
            <person name="Lebbe L."/>
            <person name="Carlier A."/>
            <person name="Willems A."/>
        </authorList>
    </citation>
    <scope>NUCLEOTIDE SEQUENCE [LARGE SCALE GENOMIC DNA]</scope>
    <source>
        <strain evidence="3 4">LMG 29911</strain>
    </source>
</reference>
<dbReference type="InterPro" id="IPR037522">
    <property type="entry name" value="HD_GYP_dom"/>
</dbReference>
<accession>A0A2S8SPD4</accession>
<keyword evidence="1" id="KW-0175">Coiled coil</keyword>
<dbReference type="Pfam" id="PF13492">
    <property type="entry name" value="GAF_3"/>
    <property type="match status" value="1"/>
</dbReference>
<dbReference type="RefSeq" id="WP_106381218.1">
    <property type="nucleotide sequence ID" value="NZ_NIGF01000026.1"/>
</dbReference>
<dbReference type="PROSITE" id="PS51832">
    <property type="entry name" value="HD_GYP"/>
    <property type="match status" value="1"/>
</dbReference>
<dbReference type="InterPro" id="IPR003607">
    <property type="entry name" value="HD/PDEase_dom"/>
</dbReference>
<comment type="caution">
    <text evidence="3">The sequence shown here is derived from an EMBL/GenBank/DDBJ whole genome shotgun (WGS) entry which is preliminary data.</text>
</comment>
<dbReference type="AlphaFoldDB" id="A0A2S8SPD4"/>
<dbReference type="Proteomes" id="UP000237684">
    <property type="component" value="Unassembled WGS sequence"/>
</dbReference>
<dbReference type="SMART" id="SM00065">
    <property type="entry name" value="GAF"/>
    <property type="match status" value="1"/>
</dbReference>
<dbReference type="SMART" id="SM00471">
    <property type="entry name" value="HDc"/>
    <property type="match status" value="1"/>
</dbReference>
<protein>
    <submittedName>
        <fullName evidence="3">GAF domain-containing protein</fullName>
    </submittedName>
</protein>
<dbReference type="PANTHER" id="PTHR43155:SF2">
    <property type="entry name" value="CYCLIC DI-GMP PHOSPHODIESTERASE PA4108"/>
    <property type="match status" value="1"/>
</dbReference>